<dbReference type="SUPFAM" id="SSF55856">
    <property type="entry name" value="Cytochrome b5-like heme/steroid binding domain"/>
    <property type="match status" value="1"/>
</dbReference>
<name>A0AAD9WFE6_9HELO</name>
<proteinExistence type="inferred from homology"/>
<dbReference type="InterPro" id="IPR050577">
    <property type="entry name" value="MAPR/NEUFC/NENF-like"/>
</dbReference>
<dbReference type="InterPro" id="IPR001199">
    <property type="entry name" value="Cyt_B5-like_heme/steroid-bd"/>
</dbReference>
<evidence type="ECO:0000256" key="1">
    <source>
        <dbReference type="ARBA" id="ARBA00038357"/>
    </source>
</evidence>
<protein>
    <recommendedName>
        <fullName evidence="3">Cytochrome b5 heme-binding domain-containing protein</fullName>
    </recommendedName>
</protein>
<feature type="domain" description="Cytochrome b5 heme-binding" evidence="3">
    <location>
        <begin position="95"/>
        <end position="186"/>
    </location>
</feature>
<dbReference type="GO" id="GO:0012505">
    <property type="term" value="C:endomembrane system"/>
    <property type="evidence" value="ECO:0007669"/>
    <property type="project" value="TreeGrafter"/>
</dbReference>
<reference evidence="4" key="1">
    <citation type="submission" date="2023-06" db="EMBL/GenBank/DDBJ databases">
        <title>Draft genome of Marssonina rosae.</title>
        <authorList>
            <person name="Cheng Q."/>
        </authorList>
    </citation>
    <scope>NUCLEOTIDE SEQUENCE</scope>
    <source>
        <strain evidence="4">R4</strain>
    </source>
</reference>
<dbReference type="GO" id="GO:0016020">
    <property type="term" value="C:membrane"/>
    <property type="evidence" value="ECO:0007669"/>
    <property type="project" value="TreeGrafter"/>
</dbReference>
<evidence type="ECO:0000313" key="5">
    <source>
        <dbReference type="Proteomes" id="UP001285354"/>
    </source>
</evidence>
<keyword evidence="5" id="KW-1185">Reference proteome</keyword>
<sequence>MSSSDSVRQRRKEDTPPPDLTTKTSEKQSTLAARAKAEDNAFSFVDIARTVVFLLLASSAVSYFVTRETFTWGVKRPAWTRPETIKAWIAGPQALTDDDLKAFDGSDPTKPIYLAINGSIYDVSLGRRHYGPGGSYHFFAGKDAARAFVTNCFQEDGNPDLRGVEEMFLPIDDEEIDMLYTTGELKALKEQERRQAKVQAYNALKHWVDFFASSKKYPKIGEVKREPGWRTKGPVKKLCQKAQQGRTKRKRPAGK</sequence>
<dbReference type="PANTHER" id="PTHR10281:SF76">
    <property type="entry name" value="CALCUTTA CUP-RELATED"/>
    <property type="match status" value="1"/>
</dbReference>
<accession>A0AAD9WFE6</accession>
<dbReference type="EMBL" id="JAUBYV010000001">
    <property type="protein sequence ID" value="KAK2629340.1"/>
    <property type="molecule type" value="Genomic_DNA"/>
</dbReference>
<comment type="similarity">
    <text evidence="1">Belongs to the cytochrome b5 family. MAPR subfamily.</text>
</comment>
<feature type="region of interest" description="Disordered" evidence="2">
    <location>
        <begin position="225"/>
        <end position="255"/>
    </location>
</feature>
<dbReference type="Proteomes" id="UP001285354">
    <property type="component" value="Unassembled WGS sequence"/>
</dbReference>
<dbReference type="Pfam" id="PF00173">
    <property type="entry name" value="Cyt-b5"/>
    <property type="match status" value="1"/>
</dbReference>
<evidence type="ECO:0000313" key="4">
    <source>
        <dbReference type="EMBL" id="KAK2629340.1"/>
    </source>
</evidence>
<organism evidence="4 5">
    <name type="scientific">Diplocarpon rosae</name>
    <dbReference type="NCBI Taxonomy" id="946125"/>
    <lineage>
        <taxon>Eukaryota</taxon>
        <taxon>Fungi</taxon>
        <taxon>Dikarya</taxon>
        <taxon>Ascomycota</taxon>
        <taxon>Pezizomycotina</taxon>
        <taxon>Leotiomycetes</taxon>
        <taxon>Helotiales</taxon>
        <taxon>Drepanopezizaceae</taxon>
        <taxon>Diplocarpon</taxon>
    </lineage>
</organism>
<comment type="caution">
    <text evidence="4">The sequence shown here is derived from an EMBL/GenBank/DDBJ whole genome shotgun (WGS) entry which is preliminary data.</text>
</comment>
<dbReference type="Gene3D" id="3.10.120.10">
    <property type="entry name" value="Cytochrome b5-like heme/steroid binding domain"/>
    <property type="match status" value="1"/>
</dbReference>
<gene>
    <name evidence="4" type="ORF">QTJ16_000160</name>
</gene>
<dbReference type="SMART" id="SM01117">
    <property type="entry name" value="Cyt-b5"/>
    <property type="match status" value="1"/>
</dbReference>
<dbReference type="InterPro" id="IPR036400">
    <property type="entry name" value="Cyt_B5-like_heme/steroid_sf"/>
</dbReference>
<feature type="region of interest" description="Disordered" evidence="2">
    <location>
        <begin position="1"/>
        <end position="28"/>
    </location>
</feature>
<evidence type="ECO:0000259" key="3">
    <source>
        <dbReference type="SMART" id="SM01117"/>
    </source>
</evidence>
<dbReference type="FunFam" id="3.10.120.10:FF:000018">
    <property type="entry name" value="Heme/steroid binding domain protein, putative"/>
    <property type="match status" value="1"/>
</dbReference>
<feature type="compositionally biased region" description="Basic residues" evidence="2">
    <location>
        <begin position="246"/>
        <end position="255"/>
    </location>
</feature>
<dbReference type="PANTHER" id="PTHR10281">
    <property type="entry name" value="MEMBRANE-ASSOCIATED PROGESTERONE RECEPTOR COMPONENT-RELATED"/>
    <property type="match status" value="1"/>
</dbReference>
<dbReference type="AlphaFoldDB" id="A0AAD9WFE6"/>
<evidence type="ECO:0000256" key="2">
    <source>
        <dbReference type="SAM" id="MobiDB-lite"/>
    </source>
</evidence>